<gene>
    <name evidence="2" type="ORF">BCP12_074</name>
</gene>
<sequence>MKTKGVRMLESFAGFIIFLGLVTLASLGTTGMGYVVFNGILEYDFSTKAIYWVSFVLTFPVIWAMVLEDKKEGTNSEKKKL</sequence>
<evidence type="ECO:0000256" key="1">
    <source>
        <dbReference type="SAM" id="Phobius"/>
    </source>
</evidence>
<name>A0A2S0CT69_9CAUD</name>
<dbReference type="EMBL" id="KX987999">
    <property type="protein sequence ID" value="AQN32492.1"/>
    <property type="molecule type" value="Genomic_DNA"/>
</dbReference>
<evidence type="ECO:0000313" key="2">
    <source>
        <dbReference type="EMBL" id="AQN32492.1"/>
    </source>
</evidence>
<keyword evidence="1" id="KW-1133">Transmembrane helix</keyword>
<reference evidence="2 3" key="1">
    <citation type="submission" date="2016-10" db="EMBL/GenBank/DDBJ databases">
        <title>Complete Genome Sequence of Bacillus Phage BCP12.</title>
        <authorList>
            <person name="Ghosh K."/>
            <person name="Kim K.-P."/>
        </authorList>
    </citation>
    <scope>NUCLEOTIDE SEQUENCE [LARGE SCALE GENOMIC DNA]</scope>
</reference>
<dbReference type="Proteomes" id="UP000246806">
    <property type="component" value="Genome"/>
</dbReference>
<keyword evidence="1" id="KW-0472">Membrane</keyword>
<accession>A0A2S0CT69</accession>
<proteinExistence type="predicted"/>
<protein>
    <submittedName>
        <fullName evidence="2">Uncharacterized protein</fullName>
    </submittedName>
</protein>
<organism evidence="2 3">
    <name type="scientific">Bacillus phage BCP12</name>
    <dbReference type="NCBI Taxonomy" id="1913122"/>
    <lineage>
        <taxon>Viruses</taxon>
        <taxon>Duplodnaviria</taxon>
        <taxon>Heunggongvirae</taxon>
        <taxon>Uroviricota</taxon>
        <taxon>Caudoviricetes</taxon>
        <taxon>Herelleviridae</taxon>
        <taxon>Bastillevirinae</taxon>
        <taxon>Tsarbombavirus</taxon>
        <taxon>Tsarbombavirus BCP78</taxon>
    </lineage>
</organism>
<feature type="transmembrane region" description="Helical" evidence="1">
    <location>
        <begin position="49"/>
        <end position="67"/>
    </location>
</feature>
<keyword evidence="1" id="KW-0812">Transmembrane</keyword>
<feature type="transmembrane region" description="Helical" evidence="1">
    <location>
        <begin position="12"/>
        <end position="37"/>
    </location>
</feature>
<evidence type="ECO:0000313" key="3">
    <source>
        <dbReference type="Proteomes" id="UP000246806"/>
    </source>
</evidence>